<dbReference type="PANTHER" id="PTHR10885">
    <property type="entry name" value="ISOPENTENYL-DIPHOSPHATE DELTA-ISOMERASE"/>
    <property type="match status" value="1"/>
</dbReference>
<dbReference type="HAMAP" id="MF_00202">
    <property type="entry name" value="Idi"/>
    <property type="match status" value="1"/>
</dbReference>
<feature type="domain" description="Nudix hydrolase" evidence="13">
    <location>
        <begin position="39"/>
        <end position="174"/>
    </location>
</feature>
<comment type="catalytic activity">
    <reaction evidence="10">
        <text>isopentenyl diphosphate = dimethylallyl diphosphate</text>
        <dbReference type="Rhea" id="RHEA:23284"/>
        <dbReference type="ChEBI" id="CHEBI:57623"/>
        <dbReference type="ChEBI" id="CHEBI:128769"/>
        <dbReference type="EC" id="5.3.3.2"/>
    </reaction>
</comment>
<feature type="active site" evidence="10 11">
    <location>
        <position position="76"/>
    </location>
</feature>
<evidence type="ECO:0000256" key="9">
    <source>
        <dbReference type="ARBA" id="ARBA00023235"/>
    </source>
</evidence>
<keyword evidence="6 10" id="KW-0460">Magnesium</keyword>
<feature type="binding site" evidence="10">
    <location>
        <position position="96"/>
    </location>
    <ligand>
        <name>Mg(2+)</name>
        <dbReference type="ChEBI" id="CHEBI:18420"/>
    </ligand>
</feature>
<dbReference type="RefSeq" id="WP_040742867.1">
    <property type="nucleotide sequence ID" value="NZ_QJKF01000008.1"/>
</dbReference>
<evidence type="ECO:0000256" key="2">
    <source>
        <dbReference type="ARBA" id="ARBA00007579"/>
    </source>
</evidence>
<feature type="binding site" evidence="10">
    <location>
        <position position="78"/>
    </location>
    <ligand>
        <name>Mn(2+)</name>
        <dbReference type="ChEBI" id="CHEBI:29035"/>
    </ligand>
</feature>
<dbReference type="UniPathway" id="UPA00059">
    <property type="reaction ID" value="UER00104"/>
</dbReference>
<keyword evidence="8 10" id="KW-0414">Isoprene biosynthesis</keyword>
<sequence length="204" mass="22871">MTVERTPADAYAESVVLLDDSGHARGVADKVGVHTAKTPLHLAFSCYVFDTTSRFLLTRRAWSKKTWPGVWTNSCCGHPALGEALPDTVRRRLDTELGLRPIALDLILPTFRYRAEMTDGTVENEMCPVYRAIVTDDPDPNPTEVAQARWIAWHEFRRAVRSARLHPVSPWCLEQLTALDDLGTEPPDWPAADTRRLPPAARQS</sequence>
<evidence type="ECO:0000256" key="7">
    <source>
        <dbReference type="ARBA" id="ARBA00023211"/>
    </source>
</evidence>
<dbReference type="GO" id="GO:0046872">
    <property type="term" value="F:metal ion binding"/>
    <property type="evidence" value="ECO:0007669"/>
    <property type="project" value="UniProtKB-KW"/>
</dbReference>
<feature type="region of interest" description="Disordered" evidence="12">
    <location>
        <begin position="184"/>
        <end position="204"/>
    </location>
</feature>
<feature type="binding site" evidence="10">
    <location>
        <position position="41"/>
    </location>
    <ligand>
        <name>Mn(2+)</name>
        <dbReference type="ChEBI" id="CHEBI:29035"/>
    </ligand>
</feature>
<keyword evidence="15" id="KW-1185">Reference proteome</keyword>
<dbReference type="PANTHER" id="PTHR10885:SF0">
    <property type="entry name" value="ISOPENTENYL-DIPHOSPHATE DELTA-ISOMERASE"/>
    <property type="match status" value="1"/>
</dbReference>
<dbReference type="CDD" id="cd02885">
    <property type="entry name" value="NUDIX_IPP_Isomerase"/>
    <property type="match status" value="1"/>
</dbReference>
<comment type="pathway">
    <text evidence="1 10">Isoprenoid biosynthesis; dimethylallyl diphosphate biosynthesis; dimethylallyl diphosphate from isopentenyl diphosphate: step 1/1.</text>
</comment>
<dbReference type="EC" id="5.3.3.2" evidence="3 10"/>
<comment type="cofactor">
    <cofactor evidence="10">
        <name>Mn(2+)</name>
        <dbReference type="ChEBI" id="CHEBI:29035"/>
    </cofactor>
    <text evidence="10">Binds 1 Mn(2+) ion per subunit.</text>
</comment>
<comment type="similarity">
    <text evidence="2 10">Belongs to the IPP isomerase type 1 family.</text>
</comment>
<dbReference type="EMBL" id="QJKF01000008">
    <property type="protein sequence ID" value="PXX61765.1"/>
    <property type="molecule type" value="Genomic_DNA"/>
</dbReference>
<feature type="active site" evidence="10 11">
    <location>
        <position position="125"/>
    </location>
</feature>
<dbReference type="AlphaFoldDB" id="A0A318K260"/>
<keyword evidence="9 10" id="KW-0413">Isomerase</keyword>
<dbReference type="PIRSF" id="PIRSF018427">
    <property type="entry name" value="Isopntndiph_ism"/>
    <property type="match status" value="1"/>
</dbReference>
<keyword evidence="7 10" id="KW-0464">Manganese</keyword>
<evidence type="ECO:0000256" key="12">
    <source>
        <dbReference type="SAM" id="MobiDB-lite"/>
    </source>
</evidence>
<comment type="function">
    <text evidence="10">Catalyzes the 1,3-allylic rearrangement of the homoallylic substrate isopentenyl (IPP) to its highly electrophilic allylic isomer, dimethylallyl diphosphate (DMAPP).</text>
</comment>
<dbReference type="InterPro" id="IPR000086">
    <property type="entry name" value="NUDIX_hydrolase_dom"/>
</dbReference>
<gene>
    <name evidence="10" type="primary">idi</name>
    <name evidence="14" type="ORF">DFR70_108323</name>
</gene>
<dbReference type="NCBIfam" id="NF002995">
    <property type="entry name" value="PRK03759.1"/>
    <property type="match status" value="1"/>
</dbReference>
<evidence type="ECO:0000256" key="1">
    <source>
        <dbReference type="ARBA" id="ARBA00004826"/>
    </source>
</evidence>
<evidence type="ECO:0000256" key="6">
    <source>
        <dbReference type="ARBA" id="ARBA00022842"/>
    </source>
</evidence>
<comment type="caution">
    <text evidence="14">The sequence shown here is derived from an EMBL/GenBank/DDBJ whole genome shotgun (WGS) entry which is preliminary data.</text>
</comment>
<evidence type="ECO:0000259" key="13">
    <source>
        <dbReference type="PROSITE" id="PS51462"/>
    </source>
</evidence>
<protein>
    <recommendedName>
        <fullName evidence="3 10">Isopentenyl-diphosphate Delta-isomerase</fullName>
        <shortName evidence="10">IPP isomerase</shortName>
        <ecNumber evidence="3 10">5.3.3.2</ecNumber>
    </recommendedName>
    <alternativeName>
        <fullName evidence="10">IPP:DMAPP isomerase</fullName>
    </alternativeName>
    <alternativeName>
        <fullName evidence="10">Isopentenyl pyrophosphate isomerase</fullName>
    </alternativeName>
</protein>
<dbReference type="OrthoDB" id="9809458at2"/>
<evidence type="ECO:0000256" key="4">
    <source>
        <dbReference type="ARBA" id="ARBA00022490"/>
    </source>
</evidence>
<evidence type="ECO:0000256" key="10">
    <source>
        <dbReference type="HAMAP-Rule" id="MF_00202"/>
    </source>
</evidence>
<keyword evidence="4 10" id="KW-0963">Cytoplasm</keyword>
<proteinExistence type="inferred from homology"/>
<evidence type="ECO:0000313" key="14">
    <source>
        <dbReference type="EMBL" id="PXX61765.1"/>
    </source>
</evidence>
<evidence type="ECO:0000256" key="11">
    <source>
        <dbReference type="PIRSR" id="PIRSR018427-1"/>
    </source>
</evidence>
<dbReference type="InterPro" id="IPR015797">
    <property type="entry name" value="NUDIX_hydrolase-like_dom_sf"/>
</dbReference>
<comment type="cofactor">
    <cofactor evidence="10">
        <name>Mg(2+)</name>
        <dbReference type="ChEBI" id="CHEBI:18420"/>
    </cofactor>
    <text evidence="10">Binds 1 Mg(2+) ion per subunit. The magnesium ion binds only when substrate is bound.</text>
</comment>
<feature type="binding site" evidence="10">
    <location>
        <position position="34"/>
    </location>
    <ligand>
        <name>Mn(2+)</name>
        <dbReference type="ChEBI" id="CHEBI:29035"/>
    </ligand>
</feature>
<evidence type="ECO:0000256" key="5">
    <source>
        <dbReference type="ARBA" id="ARBA00022723"/>
    </source>
</evidence>
<dbReference type="GO" id="GO:0008299">
    <property type="term" value="P:isoprenoid biosynthetic process"/>
    <property type="evidence" value="ECO:0007669"/>
    <property type="project" value="UniProtKB-UniRule"/>
</dbReference>
<feature type="binding site" evidence="10">
    <location>
        <position position="125"/>
    </location>
    <ligand>
        <name>Mn(2+)</name>
        <dbReference type="ChEBI" id="CHEBI:29035"/>
    </ligand>
</feature>
<dbReference type="PROSITE" id="PS51462">
    <property type="entry name" value="NUDIX"/>
    <property type="match status" value="1"/>
</dbReference>
<dbReference type="Pfam" id="PF00293">
    <property type="entry name" value="NUDIX"/>
    <property type="match status" value="1"/>
</dbReference>
<dbReference type="Proteomes" id="UP000247569">
    <property type="component" value="Unassembled WGS sequence"/>
</dbReference>
<dbReference type="Gene3D" id="3.90.79.10">
    <property type="entry name" value="Nucleoside Triphosphate Pyrophosphohydrolase"/>
    <property type="match status" value="1"/>
</dbReference>
<organism evidence="14 15">
    <name type="scientific">Nocardia tenerifensis</name>
    <dbReference type="NCBI Taxonomy" id="228006"/>
    <lineage>
        <taxon>Bacteria</taxon>
        <taxon>Bacillati</taxon>
        <taxon>Actinomycetota</taxon>
        <taxon>Actinomycetes</taxon>
        <taxon>Mycobacteriales</taxon>
        <taxon>Nocardiaceae</taxon>
        <taxon>Nocardia</taxon>
    </lineage>
</organism>
<dbReference type="InterPro" id="IPR011876">
    <property type="entry name" value="IsopentenylPP_isomerase_typ1"/>
</dbReference>
<feature type="binding site" evidence="10">
    <location>
        <position position="123"/>
    </location>
    <ligand>
        <name>Mn(2+)</name>
        <dbReference type="ChEBI" id="CHEBI:29035"/>
    </ligand>
</feature>
<comment type="subcellular location">
    <subcellularLocation>
        <location evidence="10">Cytoplasm</location>
    </subcellularLocation>
</comment>
<evidence type="ECO:0000313" key="15">
    <source>
        <dbReference type="Proteomes" id="UP000247569"/>
    </source>
</evidence>
<dbReference type="NCBIfam" id="TIGR02150">
    <property type="entry name" value="IPP_isom_1"/>
    <property type="match status" value="1"/>
</dbReference>
<dbReference type="GO" id="GO:0004452">
    <property type="term" value="F:isopentenyl-diphosphate delta-isomerase activity"/>
    <property type="evidence" value="ECO:0007669"/>
    <property type="project" value="UniProtKB-UniRule"/>
</dbReference>
<accession>A0A318K260</accession>
<evidence type="ECO:0000256" key="8">
    <source>
        <dbReference type="ARBA" id="ARBA00023229"/>
    </source>
</evidence>
<dbReference type="GO" id="GO:0050992">
    <property type="term" value="P:dimethylallyl diphosphate biosynthetic process"/>
    <property type="evidence" value="ECO:0007669"/>
    <property type="project" value="UniProtKB-UniRule"/>
</dbReference>
<keyword evidence="5 10" id="KW-0479">Metal-binding</keyword>
<name>A0A318K260_9NOCA</name>
<dbReference type="SUPFAM" id="SSF55811">
    <property type="entry name" value="Nudix"/>
    <property type="match status" value="1"/>
</dbReference>
<evidence type="ECO:0000256" key="3">
    <source>
        <dbReference type="ARBA" id="ARBA00012057"/>
    </source>
</evidence>
<dbReference type="InterPro" id="IPR056375">
    <property type="entry name" value="Idi_bact"/>
</dbReference>
<reference evidence="14 15" key="1">
    <citation type="submission" date="2018-05" db="EMBL/GenBank/DDBJ databases">
        <title>Genomic Encyclopedia of Type Strains, Phase IV (KMG-IV): sequencing the most valuable type-strain genomes for metagenomic binning, comparative biology and taxonomic classification.</title>
        <authorList>
            <person name="Goeker M."/>
        </authorList>
    </citation>
    <scope>NUCLEOTIDE SEQUENCE [LARGE SCALE GENOMIC DNA]</scope>
    <source>
        <strain evidence="14 15">DSM 44704</strain>
    </source>
</reference>
<dbReference type="GO" id="GO:0005737">
    <property type="term" value="C:cytoplasm"/>
    <property type="evidence" value="ECO:0007669"/>
    <property type="project" value="UniProtKB-SubCell"/>
</dbReference>